<evidence type="ECO:0000313" key="2">
    <source>
        <dbReference type="Proteomes" id="UP001434883"/>
    </source>
</evidence>
<proteinExistence type="predicted"/>
<gene>
    <name evidence="1" type="ORF">XENOCAPTIV_024675</name>
</gene>
<feature type="non-terminal residue" evidence="1">
    <location>
        <position position="1"/>
    </location>
</feature>
<dbReference type="PANTHER" id="PTHR24401:SF29">
    <property type="entry name" value="SI:CH211-243P7.3-RELATED"/>
    <property type="match status" value="1"/>
</dbReference>
<keyword evidence="2" id="KW-1185">Reference proteome</keyword>
<name>A0ABV0RIS2_9TELE</name>
<dbReference type="Proteomes" id="UP001434883">
    <property type="component" value="Unassembled WGS sequence"/>
</dbReference>
<accession>A0ABV0RIS2</accession>
<comment type="caution">
    <text evidence="1">The sequence shown here is derived from an EMBL/GenBank/DDBJ whole genome shotgun (WGS) entry which is preliminary data.</text>
</comment>
<reference evidence="1 2" key="1">
    <citation type="submission" date="2021-06" db="EMBL/GenBank/DDBJ databases">
        <authorList>
            <person name="Palmer J.M."/>
        </authorList>
    </citation>
    <scope>NUCLEOTIDE SEQUENCE [LARGE SCALE GENOMIC DNA]</scope>
    <source>
        <strain evidence="1 2">XC_2019</strain>
        <tissue evidence="1">Muscle</tissue>
    </source>
</reference>
<sequence>PAKGTAQWLTSVGNEMGQVLISVLTAGEGPGLDLMAGSLVDRYKAAGVDPPVALYVDCGCCKEVGETKLKARFSEWPNLTSGTLCDTWLRDAPLTHTSCTLLSWLVCRHVFLSGMLLMLIN</sequence>
<dbReference type="EMBL" id="JAHRIN010047820">
    <property type="protein sequence ID" value="MEQ2208081.1"/>
    <property type="molecule type" value="Genomic_DNA"/>
</dbReference>
<dbReference type="PANTHER" id="PTHR24401">
    <property type="entry name" value="SI:CH211-243P7.3-RELATED"/>
    <property type="match status" value="1"/>
</dbReference>
<evidence type="ECO:0000313" key="1">
    <source>
        <dbReference type="EMBL" id="MEQ2208081.1"/>
    </source>
</evidence>
<protein>
    <submittedName>
        <fullName evidence="1">Uncharacterized protein</fullName>
    </submittedName>
</protein>
<organism evidence="1 2">
    <name type="scientific">Xenoophorus captivus</name>
    <dbReference type="NCBI Taxonomy" id="1517983"/>
    <lineage>
        <taxon>Eukaryota</taxon>
        <taxon>Metazoa</taxon>
        <taxon>Chordata</taxon>
        <taxon>Craniata</taxon>
        <taxon>Vertebrata</taxon>
        <taxon>Euteleostomi</taxon>
        <taxon>Actinopterygii</taxon>
        <taxon>Neopterygii</taxon>
        <taxon>Teleostei</taxon>
        <taxon>Neoteleostei</taxon>
        <taxon>Acanthomorphata</taxon>
        <taxon>Ovalentaria</taxon>
        <taxon>Atherinomorphae</taxon>
        <taxon>Cyprinodontiformes</taxon>
        <taxon>Goodeidae</taxon>
        <taxon>Xenoophorus</taxon>
    </lineage>
</organism>